<evidence type="ECO:0000313" key="2">
    <source>
        <dbReference type="EMBL" id="CAB4037855.1"/>
    </source>
</evidence>
<evidence type="ECO:0000313" key="3">
    <source>
        <dbReference type="Proteomes" id="UP001152795"/>
    </source>
</evidence>
<evidence type="ECO:0000256" key="1">
    <source>
        <dbReference type="SAM" id="MobiDB-lite"/>
    </source>
</evidence>
<dbReference type="EMBL" id="CACRXK020023539">
    <property type="protein sequence ID" value="CAB4037855.1"/>
    <property type="molecule type" value="Genomic_DNA"/>
</dbReference>
<dbReference type="OrthoDB" id="5948131at2759"/>
<proteinExistence type="predicted"/>
<gene>
    <name evidence="2" type="ORF">PACLA_8A004850</name>
</gene>
<dbReference type="AlphaFoldDB" id="A0A7D9LWL5"/>
<reference evidence="2" key="1">
    <citation type="submission" date="2020-04" db="EMBL/GenBank/DDBJ databases">
        <authorList>
            <person name="Alioto T."/>
            <person name="Alioto T."/>
            <person name="Gomez Garrido J."/>
        </authorList>
    </citation>
    <scope>NUCLEOTIDE SEQUENCE</scope>
    <source>
        <strain evidence="2">A484AB</strain>
    </source>
</reference>
<accession>A0A7D9LWL5</accession>
<comment type="caution">
    <text evidence="2">The sequence shown here is derived from an EMBL/GenBank/DDBJ whole genome shotgun (WGS) entry which is preliminary data.</text>
</comment>
<dbReference type="Proteomes" id="UP001152795">
    <property type="component" value="Unassembled WGS sequence"/>
</dbReference>
<protein>
    <submittedName>
        <fullName evidence="2">Uncharacterized protein</fullName>
    </submittedName>
</protein>
<keyword evidence="3" id="KW-1185">Reference proteome</keyword>
<sequence length="182" mass="20800">MITQFRVNTSLPLFNTKLEQVKRAKPYITPEFLLVFYNSLAKSTLKYCCSAWGNCSADALSELTSAQENAARILVNADYATPSLINFIPAPSNDNRHRIVLLIRHRILLQTFNCFHEISPCTLPQHAPRKPDPPPLYKDSRKQQPVSSQSQDQRRKSQIFVPGSLFPDLEKKFTTTRGFRSF</sequence>
<organism evidence="2 3">
    <name type="scientific">Paramuricea clavata</name>
    <name type="common">Red gorgonian</name>
    <name type="synonym">Violescent sea-whip</name>
    <dbReference type="NCBI Taxonomy" id="317549"/>
    <lineage>
        <taxon>Eukaryota</taxon>
        <taxon>Metazoa</taxon>
        <taxon>Cnidaria</taxon>
        <taxon>Anthozoa</taxon>
        <taxon>Octocorallia</taxon>
        <taxon>Malacalcyonacea</taxon>
        <taxon>Plexauridae</taxon>
        <taxon>Paramuricea</taxon>
    </lineage>
</organism>
<name>A0A7D9LWL5_PARCT</name>
<feature type="region of interest" description="Disordered" evidence="1">
    <location>
        <begin position="125"/>
        <end position="163"/>
    </location>
</feature>